<gene>
    <name evidence="5" type="ORF">Acr_08g0009890</name>
</gene>
<keyword evidence="2" id="KW-0521">NADP</keyword>
<dbReference type="InterPro" id="IPR036291">
    <property type="entry name" value="NAD(P)-bd_dom_sf"/>
</dbReference>
<dbReference type="AlphaFoldDB" id="A0A7J0F1W7"/>
<dbReference type="GO" id="GO:0016020">
    <property type="term" value="C:membrane"/>
    <property type="evidence" value="ECO:0007669"/>
    <property type="project" value="TreeGrafter"/>
</dbReference>
<dbReference type="Gene3D" id="3.40.50.720">
    <property type="entry name" value="NAD(P)-binding Rossmann-like Domain"/>
    <property type="match status" value="1"/>
</dbReference>
<keyword evidence="6" id="KW-1185">Reference proteome</keyword>
<evidence type="ECO:0000256" key="2">
    <source>
        <dbReference type="ARBA" id="ARBA00022857"/>
    </source>
</evidence>
<evidence type="ECO:0000313" key="6">
    <source>
        <dbReference type="Proteomes" id="UP000585474"/>
    </source>
</evidence>
<keyword evidence="3" id="KW-0560">Oxidoreductase</keyword>
<evidence type="ECO:0000256" key="4">
    <source>
        <dbReference type="SAM" id="SignalP"/>
    </source>
</evidence>
<comment type="caution">
    <text evidence="5">The sequence shown here is derived from an EMBL/GenBank/DDBJ whole genome shotgun (WGS) entry which is preliminary data.</text>
</comment>
<accession>A0A7J0F1W7</accession>
<sequence>MRKRVLRLLKNSKALVFLSMLVFHHLDEVEPSCVASLASFIKNQFGKLDIQVNNAAITGVIMDRDAIKASAIDVKGVKIKLDTTWQRTA</sequence>
<dbReference type="PANTHER" id="PTHR43490">
    <property type="entry name" value="(+)-NEOMENTHOL DEHYDROGENASE"/>
    <property type="match status" value="1"/>
</dbReference>
<evidence type="ECO:0000256" key="3">
    <source>
        <dbReference type="ARBA" id="ARBA00023002"/>
    </source>
</evidence>
<keyword evidence="4" id="KW-0732">Signal</keyword>
<name>A0A7J0F1W7_9ERIC</name>
<dbReference type="SUPFAM" id="SSF51735">
    <property type="entry name" value="NAD(P)-binding Rossmann-fold domains"/>
    <property type="match status" value="1"/>
</dbReference>
<organism evidence="5 6">
    <name type="scientific">Actinidia rufa</name>
    <dbReference type="NCBI Taxonomy" id="165716"/>
    <lineage>
        <taxon>Eukaryota</taxon>
        <taxon>Viridiplantae</taxon>
        <taxon>Streptophyta</taxon>
        <taxon>Embryophyta</taxon>
        <taxon>Tracheophyta</taxon>
        <taxon>Spermatophyta</taxon>
        <taxon>Magnoliopsida</taxon>
        <taxon>eudicotyledons</taxon>
        <taxon>Gunneridae</taxon>
        <taxon>Pentapetalae</taxon>
        <taxon>asterids</taxon>
        <taxon>Ericales</taxon>
        <taxon>Actinidiaceae</taxon>
        <taxon>Actinidia</taxon>
    </lineage>
</organism>
<feature type="signal peptide" evidence="4">
    <location>
        <begin position="1"/>
        <end position="31"/>
    </location>
</feature>
<dbReference type="Proteomes" id="UP000585474">
    <property type="component" value="Unassembled WGS sequence"/>
</dbReference>
<dbReference type="EMBL" id="BJWL01000008">
    <property type="protein sequence ID" value="GFY92593.1"/>
    <property type="molecule type" value="Genomic_DNA"/>
</dbReference>
<dbReference type="OrthoDB" id="7289984at2759"/>
<protein>
    <recommendedName>
        <fullName evidence="7">NAD(P)-binding Rossmann-fold superfamily protein</fullName>
    </recommendedName>
</protein>
<reference evidence="5 6" key="1">
    <citation type="submission" date="2019-07" db="EMBL/GenBank/DDBJ databases">
        <title>De Novo Assembly of kiwifruit Actinidia rufa.</title>
        <authorList>
            <person name="Sugita-Konishi S."/>
            <person name="Sato K."/>
            <person name="Mori E."/>
            <person name="Abe Y."/>
            <person name="Kisaki G."/>
            <person name="Hamano K."/>
            <person name="Suezawa K."/>
            <person name="Otani M."/>
            <person name="Fukuda T."/>
            <person name="Manabe T."/>
            <person name="Gomi K."/>
            <person name="Tabuchi M."/>
            <person name="Akimitsu K."/>
            <person name="Kataoka I."/>
        </authorList>
    </citation>
    <scope>NUCLEOTIDE SEQUENCE [LARGE SCALE GENOMIC DNA]</scope>
    <source>
        <strain evidence="6">cv. Fuchu</strain>
    </source>
</reference>
<evidence type="ECO:0000313" key="5">
    <source>
        <dbReference type="EMBL" id="GFY92593.1"/>
    </source>
</evidence>
<dbReference type="GO" id="GO:0016491">
    <property type="term" value="F:oxidoreductase activity"/>
    <property type="evidence" value="ECO:0007669"/>
    <property type="project" value="UniProtKB-KW"/>
</dbReference>
<evidence type="ECO:0000256" key="1">
    <source>
        <dbReference type="ARBA" id="ARBA00006484"/>
    </source>
</evidence>
<evidence type="ECO:0008006" key="7">
    <source>
        <dbReference type="Google" id="ProtNLM"/>
    </source>
</evidence>
<proteinExistence type="inferred from homology"/>
<feature type="chain" id="PRO_5029486318" description="NAD(P)-binding Rossmann-fold superfamily protein" evidence="4">
    <location>
        <begin position="32"/>
        <end position="89"/>
    </location>
</feature>
<comment type="similarity">
    <text evidence="1">Belongs to the short-chain dehydrogenases/reductases (SDR) family.</text>
</comment>
<dbReference type="PANTHER" id="PTHR43490:SF98">
    <property type="entry name" value="OS02G0640600 PROTEIN"/>
    <property type="match status" value="1"/>
</dbReference>